<dbReference type="Proteomes" id="UP000266796">
    <property type="component" value="Chromosome"/>
</dbReference>
<dbReference type="InterPro" id="IPR001310">
    <property type="entry name" value="Histidine_triad_HIT"/>
</dbReference>
<dbReference type="SUPFAM" id="SSF54197">
    <property type="entry name" value="HIT-like"/>
    <property type="match status" value="1"/>
</dbReference>
<dbReference type="AlphaFoldDB" id="A0A3S7J909"/>
<dbReference type="Gene3D" id="3.30.428.10">
    <property type="entry name" value="HIT-like"/>
    <property type="match status" value="1"/>
</dbReference>
<evidence type="ECO:0000256" key="3">
    <source>
        <dbReference type="PROSITE-ProRule" id="PRU00464"/>
    </source>
</evidence>
<dbReference type="InterPro" id="IPR019808">
    <property type="entry name" value="Histidine_triad_CS"/>
</dbReference>
<keyword evidence="6" id="KW-1185">Reference proteome</keyword>
<feature type="domain" description="HIT" evidence="4">
    <location>
        <begin position="6"/>
        <end position="111"/>
    </location>
</feature>
<feature type="short sequence motif" description="Histidine triad motif" evidence="2 3">
    <location>
        <begin position="98"/>
        <end position="102"/>
    </location>
</feature>
<dbReference type="EMBL" id="CP025628">
    <property type="protein sequence ID" value="AWD32162.1"/>
    <property type="molecule type" value="Genomic_DNA"/>
</dbReference>
<dbReference type="PROSITE" id="PS00892">
    <property type="entry name" value="HIT_1"/>
    <property type="match status" value="1"/>
</dbReference>
<dbReference type="GO" id="GO:0003824">
    <property type="term" value="F:catalytic activity"/>
    <property type="evidence" value="ECO:0007669"/>
    <property type="project" value="InterPro"/>
</dbReference>
<dbReference type="InterPro" id="IPR036265">
    <property type="entry name" value="HIT-like_sf"/>
</dbReference>
<evidence type="ECO:0000313" key="6">
    <source>
        <dbReference type="Proteomes" id="UP000266796"/>
    </source>
</evidence>
<organism evidence="5 6">
    <name type="scientific">Candidatus Kinetoplastidibacterium kentomonadis</name>
    <dbReference type="NCBI Taxonomy" id="1576550"/>
    <lineage>
        <taxon>Bacteria</taxon>
        <taxon>Pseudomonadati</taxon>
        <taxon>Pseudomonadota</taxon>
        <taxon>Betaproteobacteria</taxon>
        <taxon>Candidatus Kinetoplastidibacterium</taxon>
    </lineage>
</organism>
<gene>
    <name evidence="5" type="ORF">CKSOR_00017</name>
</gene>
<evidence type="ECO:0000313" key="5">
    <source>
        <dbReference type="EMBL" id="AWD32162.1"/>
    </source>
</evidence>
<evidence type="ECO:0000256" key="2">
    <source>
        <dbReference type="PIRSR" id="PIRSR601310-3"/>
    </source>
</evidence>
<dbReference type="PRINTS" id="PR00332">
    <property type="entry name" value="HISTRIAD"/>
</dbReference>
<dbReference type="PANTHER" id="PTHR23089">
    <property type="entry name" value="HISTIDINE TRIAD HIT PROTEIN"/>
    <property type="match status" value="1"/>
</dbReference>
<proteinExistence type="predicted"/>
<reference evidence="5 6" key="1">
    <citation type="journal article" date="2018" name="Parasitology">
        <title>The reduced genome of Candidatus Kinetoplastibacterium sorsogonicusi, the endosymbiont of Kentomonas sorsogonicus (Trypanosomatidae): loss of the haem-synthesis pathway.</title>
        <authorList>
            <person name="Silva F.M."/>
            <person name="Kostygov A.Y."/>
            <person name="Spodareva V.V."/>
            <person name="Butenko A."/>
            <person name="Tossou R."/>
            <person name="Lukes J."/>
            <person name="Yurchenko V."/>
            <person name="Alves J.M.P."/>
        </authorList>
    </citation>
    <scope>NUCLEOTIDE SEQUENCE [LARGE SCALE GENOMIC DNA]</scope>
    <source>
        <strain evidence="5 6">MF-08</strain>
    </source>
</reference>
<evidence type="ECO:0000256" key="1">
    <source>
        <dbReference type="PIRSR" id="PIRSR601310-1"/>
    </source>
</evidence>
<accession>A0A3S7J909</accession>
<dbReference type="OrthoDB" id="9784774at2"/>
<protein>
    <submittedName>
        <fullName evidence="5">Putative HIT-like protein</fullName>
    </submittedName>
</protein>
<dbReference type="KEGG" id="kso:CKSOR_00017"/>
<dbReference type="RefSeq" id="WP_108673587.1">
    <property type="nucleotide sequence ID" value="NZ_CP025628.1"/>
</dbReference>
<dbReference type="PROSITE" id="PS51084">
    <property type="entry name" value="HIT_2"/>
    <property type="match status" value="1"/>
</dbReference>
<dbReference type="Pfam" id="PF11969">
    <property type="entry name" value="DcpS_C"/>
    <property type="match status" value="1"/>
</dbReference>
<name>A0A3S7J909_9PROT</name>
<feature type="active site" description="Tele-AMP-histidine intermediate" evidence="1">
    <location>
        <position position="100"/>
    </location>
</feature>
<dbReference type="InterPro" id="IPR011146">
    <property type="entry name" value="HIT-like"/>
</dbReference>
<sequence>MQNNCLFCNIAKGIINSEKVYEDDEFIAFNDIKPIAKIHILLIPKKHIISMQYIDDSDTELLGKMMILISKIAKLHCNINGFRLINNSGFIAKQEIMHLHFHIISDSNILK</sequence>
<evidence type="ECO:0000259" key="4">
    <source>
        <dbReference type="PROSITE" id="PS51084"/>
    </source>
</evidence>